<sequence length="430" mass="48008">MKKLSALSLATLLSVNSYAAMDCNTESESEKCTKTKTYFSNGEPVNVDFSIWYNSYRANVYYISDNPYPNYMKMGDLQDILESQNDKEIWDNEQTADFISSILQVKVLVNYILSNYDLNPDMAAKLTKSLGQANALIATINSTTQISNHLVNEEWGYAGSELATTLVGLAMTAGGSIAIVAGAPVALTTGVVMVSAMVVLPKIEAWGDKNLERFNHKDFLNVINLKFGLPNVFKLADDAIDDLICSMIPPHKRRSAGCSIRPIILDLDGDGLSYTKLDNSPYLFDVNNDGILDKLSWPTKGNAVLFADWNGSGIIDKRTEFMFSLFSPKKSATDLEGLMTFDYDSNNVINNLDPIFEKLFIWNDKNEDGLQTYDEINSLNSLGINLYFTEKELKSAKNFKLDSEIDQIFKFKSLTHVGNAYSIRMKVRLN</sequence>
<dbReference type="EMBL" id="CAMAPB010000023">
    <property type="protein sequence ID" value="CAH9058277.1"/>
    <property type="molecule type" value="Genomic_DNA"/>
</dbReference>
<protein>
    <submittedName>
        <fullName evidence="2">Uncharacterized protein</fullName>
    </submittedName>
</protein>
<dbReference type="Proteomes" id="UP001152447">
    <property type="component" value="Unassembled WGS sequence"/>
</dbReference>
<evidence type="ECO:0000313" key="2">
    <source>
        <dbReference type="EMBL" id="CAH9058277.1"/>
    </source>
</evidence>
<evidence type="ECO:0000313" key="3">
    <source>
        <dbReference type="Proteomes" id="UP001152447"/>
    </source>
</evidence>
<proteinExistence type="predicted"/>
<reference evidence="2" key="1">
    <citation type="submission" date="2022-07" db="EMBL/GenBank/DDBJ databases">
        <authorList>
            <person name="Criscuolo A."/>
        </authorList>
    </citation>
    <scope>NUCLEOTIDE SEQUENCE</scope>
    <source>
        <strain evidence="2">CIP103197</strain>
    </source>
</reference>
<comment type="caution">
    <text evidence="2">The sequence shown here is derived from an EMBL/GenBank/DDBJ whole genome shotgun (WGS) entry which is preliminary data.</text>
</comment>
<accession>A0A9W4QY88</accession>
<feature type="signal peptide" evidence="1">
    <location>
        <begin position="1"/>
        <end position="19"/>
    </location>
</feature>
<dbReference type="PANTHER" id="PTHR39431:SF1">
    <property type="entry name" value="FRPA_C-RELATED PROTEIN"/>
    <property type="match status" value="1"/>
</dbReference>
<name>A0A9W4QY88_PSEHA</name>
<feature type="chain" id="PRO_5040961268" evidence="1">
    <location>
        <begin position="20"/>
        <end position="430"/>
    </location>
</feature>
<dbReference type="RefSeq" id="WP_262976654.1">
    <property type="nucleotide sequence ID" value="NZ_CAMAPB010000023.1"/>
</dbReference>
<keyword evidence="1" id="KW-0732">Signal</keyword>
<organism evidence="2 3">
    <name type="scientific">Pseudoalteromonas haloplanktis</name>
    <name type="common">Alteromonas haloplanktis</name>
    <dbReference type="NCBI Taxonomy" id="228"/>
    <lineage>
        <taxon>Bacteria</taxon>
        <taxon>Pseudomonadati</taxon>
        <taxon>Pseudomonadota</taxon>
        <taxon>Gammaproteobacteria</taxon>
        <taxon>Alteromonadales</taxon>
        <taxon>Pseudoalteromonadaceae</taxon>
        <taxon>Pseudoalteromonas</taxon>
    </lineage>
</organism>
<dbReference type="PANTHER" id="PTHR39431">
    <property type="entry name" value="FRPA/C-RELATED PROTEIN"/>
    <property type="match status" value="1"/>
</dbReference>
<dbReference type="AlphaFoldDB" id="A0A9W4QY88"/>
<keyword evidence="3" id="KW-1185">Reference proteome</keyword>
<gene>
    <name evidence="2" type="ORF">PSEHALCIP103_01831</name>
</gene>
<evidence type="ECO:0000256" key="1">
    <source>
        <dbReference type="SAM" id="SignalP"/>
    </source>
</evidence>